<dbReference type="SUPFAM" id="SSF51445">
    <property type="entry name" value="(Trans)glycosidases"/>
    <property type="match status" value="1"/>
</dbReference>
<sequence>MLGRCTALTRRASGVTGQLSQRPFQQQFPLTIFTFLCLFLTPHFSCAKPAVAPLVAGQPFLVFWNAPTQQCHTRHQAPLALHSFNILSNQGQAFAGEWITIFYFDQLGLYPYYTEKEVAVNGGCPQNCSLYEHSSKMHEDVLRTLPWPYFSGLAVVDWEEWRPQWTRNWASKEIYQKKSRELVRTLYPDWLESKVTQQAAWEFSTAARRFISETLRLGRMLRPTGLWGLYLYPDCYNYEFKKGLVNYTGRCPPLEVQRNDDLTWLFEESRALYPSIYLAEELQSAPQSRLFVRARVQEALRVADLPSSPTSLPVFVYTRPFYSYSLTPLTQVDLVSSIGESAALGASGVVLWGGIDYSRNQDNCLKLSDYLERILGPYITNVTVATRLCSQLLCSGRGRCLRRDPSADAYLHLDSQNFRVAVDLSGEEPRVSVLGRLGGTSKARMKADFRCHCYQGWTGEACQRTDSLGSRTLANPYLLGTFLGMTLAWQLIEWLSC</sequence>
<comment type="catalytic activity">
    <reaction evidence="1 5">
        <text>Random hydrolysis of (1-&gt;4)-linkages between N-acetyl-beta-D-glucosamine and D-glucuronate residues in hyaluronate.</text>
        <dbReference type="EC" id="3.2.1.35"/>
    </reaction>
</comment>
<feature type="non-terminal residue" evidence="7">
    <location>
        <position position="497"/>
    </location>
</feature>
<evidence type="ECO:0000313" key="8">
    <source>
        <dbReference type="Proteomes" id="UP001166052"/>
    </source>
</evidence>
<keyword evidence="4 5" id="KW-0326">Glycosidase</keyword>
<evidence type="ECO:0000256" key="4">
    <source>
        <dbReference type="ARBA" id="ARBA00023295"/>
    </source>
</evidence>
<evidence type="ECO:0000259" key="6">
    <source>
        <dbReference type="PROSITE" id="PS01186"/>
    </source>
</evidence>
<organism evidence="7 8">
    <name type="scientific">Polypterus senegalus</name>
    <name type="common">Senegal bichir</name>
    <dbReference type="NCBI Taxonomy" id="55291"/>
    <lineage>
        <taxon>Eukaryota</taxon>
        <taxon>Metazoa</taxon>
        <taxon>Chordata</taxon>
        <taxon>Craniata</taxon>
        <taxon>Vertebrata</taxon>
        <taxon>Euteleostomi</taxon>
        <taxon>Actinopterygii</taxon>
        <taxon>Polypteriformes</taxon>
        <taxon>Polypteridae</taxon>
        <taxon>Polypterus</taxon>
    </lineage>
</organism>
<dbReference type="Proteomes" id="UP001166052">
    <property type="component" value="Unassembled WGS sequence"/>
</dbReference>
<protein>
    <recommendedName>
        <fullName evidence="5">Hyaluronidase</fullName>
        <ecNumber evidence="5">3.2.1.35</ecNumber>
    </recommendedName>
</protein>
<dbReference type="PRINTS" id="PR00846">
    <property type="entry name" value="GLHYDRLASE56"/>
</dbReference>
<evidence type="ECO:0000256" key="1">
    <source>
        <dbReference type="ARBA" id="ARBA00000251"/>
    </source>
</evidence>
<keyword evidence="5" id="KW-0378">Hydrolase</keyword>
<evidence type="ECO:0000256" key="5">
    <source>
        <dbReference type="RuleBase" id="RU610713"/>
    </source>
</evidence>
<dbReference type="InterPro" id="IPR018155">
    <property type="entry name" value="Hyaluronidase"/>
</dbReference>
<name>A0ABS2Z0I9_POLSE</name>
<keyword evidence="8" id="KW-1185">Reference proteome</keyword>
<dbReference type="PANTHER" id="PTHR11769">
    <property type="entry name" value="HYALURONIDASE"/>
    <property type="match status" value="1"/>
</dbReference>
<dbReference type="PANTHER" id="PTHR11769:SF37">
    <property type="entry name" value="HYALURONIDASE"/>
    <property type="match status" value="1"/>
</dbReference>
<dbReference type="EMBL" id="JAAWVN010015897">
    <property type="protein sequence ID" value="MBN3292248.1"/>
    <property type="molecule type" value="Genomic_DNA"/>
</dbReference>
<dbReference type="InterPro" id="IPR017853">
    <property type="entry name" value="GH"/>
</dbReference>
<dbReference type="EC" id="3.2.1.35" evidence="5"/>
<reference evidence="7" key="1">
    <citation type="journal article" date="2021" name="Cell">
        <title>Tracing the genetic footprints of vertebrate landing in non-teleost ray-finned fishes.</title>
        <authorList>
            <person name="Bi X."/>
            <person name="Wang K."/>
            <person name="Yang L."/>
            <person name="Pan H."/>
            <person name="Jiang H."/>
            <person name="Wei Q."/>
            <person name="Fang M."/>
            <person name="Yu H."/>
            <person name="Zhu C."/>
            <person name="Cai Y."/>
            <person name="He Y."/>
            <person name="Gan X."/>
            <person name="Zeng H."/>
            <person name="Yu D."/>
            <person name="Zhu Y."/>
            <person name="Jiang H."/>
            <person name="Qiu Q."/>
            <person name="Yang H."/>
            <person name="Zhang Y.E."/>
            <person name="Wang W."/>
            <person name="Zhu M."/>
            <person name="He S."/>
            <person name="Zhang G."/>
        </authorList>
    </citation>
    <scope>NUCLEOTIDE SEQUENCE</scope>
    <source>
        <strain evidence="7">Bchr_001</strain>
    </source>
</reference>
<dbReference type="PROSITE" id="PS01186">
    <property type="entry name" value="EGF_2"/>
    <property type="match status" value="1"/>
</dbReference>
<dbReference type="PIRSF" id="PIRSF038193">
    <property type="entry name" value="Hyaluronidase"/>
    <property type="match status" value="1"/>
</dbReference>
<dbReference type="InterPro" id="IPR000742">
    <property type="entry name" value="EGF"/>
</dbReference>
<evidence type="ECO:0000256" key="3">
    <source>
        <dbReference type="ARBA" id="ARBA00023157"/>
    </source>
</evidence>
<evidence type="ECO:0000313" key="7">
    <source>
        <dbReference type="EMBL" id="MBN3292248.1"/>
    </source>
</evidence>
<dbReference type="InterPro" id="IPR013785">
    <property type="entry name" value="Aldolase_TIM"/>
</dbReference>
<evidence type="ECO:0000256" key="2">
    <source>
        <dbReference type="ARBA" id="ARBA00008871"/>
    </source>
</evidence>
<gene>
    <name evidence="7" type="primary">Hyal2_0</name>
    <name evidence="7" type="ORF">GTO92_0022321</name>
</gene>
<comment type="caution">
    <text evidence="7">The sequence shown here is derived from an EMBL/GenBank/DDBJ whole genome shotgun (WGS) entry which is preliminary data.</text>
</comment>
<keyword evidence="3" id="KW-1015">Disulfide bond</keyword>
<feature type="non-terminal residue" evidence="7">
    <location>
        <position position="1"/>
    </location>
</feature>
<accession>A0ABS2Z0I9</accession>
<dbReference type="Pfam" id="PF01630">
    <property type="entry name" value="Glyco_hydro_56"/>
    <property type="match status" value="1"/>
</dbReference>
<comment type="similarity">
    <text evidence="2 5">Belongs to the glycosyl hydrolase 56 family.</text>
</comment>
<proteinExistence type="inferred from homology"/>
<dbReference type="Gene3D" id="3.20.20.70">
    <property type="entry name" value="Aldolase class I"/>
    <property type="match status" value="1"/>
</dbReference>
<feature type="domain" description="EGF-like" evidence="6">
    <location>
        <begin position="451"/>
        <end position="462"/>
    </location>
</feature>